<gene>
    <name evidence="8" type="ORF">KME15_04780</name>
</gene>
<feature type="transmembrane region" description="Helical" evidence="6">
    <location>
        <begin position="24"/>
        <end position="48"/>
    </location>
</feature>
<keyword evidence="2 6" id="KW-0812">Transmembrane</keyword>
<evidence type="ECO:0000256" key="6">
    <source>
        <dbReference type="SAM" id="Phobius"/>
    </source>
</evidence>
<feature type="compositionally biased region" description="Polar residues" evidence="5">
    <location>
        <begin position="1"/>
        <end position="13"/>
    </location>
</feature>
<evidence type="ECO:0000313" key="8">
    <source>
        <dbReference type="EMBL" id="MBW4657967.1"/>
    </source>
</evidence>
<keyword evidence="4 6" id="KW-0472">Membrane</keyword>
<comment type="subcellular location">
    <subcellularLocation>
        <location evidence="1">Membrane</location>
        <topology evidence="1">Single-pass membrane protein</topology>
    </subcellularLocation>
</comment>
<reference evidence="8" key="2">
    <citation type="journal article" date="2022" name="Microbiol. Resour. Announc.">
        <title>Metagenome Sequencing to Explore Phylogenomics of Terrestrial Cyanobacteria.</title>
        <authorList>
            <person name="Ward R.D."/>
            <person name="Stajich J.E."/>
            <person name="Johansen J.R."/>
            <person name="Huntemann M."/>
            <person name="Clum A."/>
            <person name="Foster B."/>
            <person name="Foster B."/>
            <person name="Roux S."/>
            <person name="Palaniappan K."/>
            <person name="Varghese N."/>
            <person name="Mukherjee S."/>
            <person name="Reddy T.B.K."/>
            <person name="Daum C."/>
            <person name="Copeland A."/>
            <person name="Chen I.A."/>
            <person name="Ivanova N.N."/>
            <person name="Kyrpides N.C."/>
            <person name="Shapiro N."/>
            <person name="Eloe-Fadrosh E.A."/>
            <person name="Pietrasiak N."/>
        </authorList>
    </citation>
    <scope>NUCLEOTIDE SEQUENCE</scope>
    <source>
        <strain evidence="8">UHER 2000/2452</strain>
    </source>
</reference>
<reference evidence="8" key="1">
    <citation type="submission" date="2021-05" db="EMBL/GenBank/DDBJ databases">
        <authorList>
            <person name="Pietrasiak N."/>
            <person name="Ward R."/>
            <person name="Stajich J.E."/>
            <person name="Kurbessoian T."/>
        </authorList>
    </citation>
    <scope>NUCLEOTIDE SEQUENCE</scope>
    <source>
        <strain evidence="8">UHER 2000/2452</strain>
    </source>
</reference>
<accession>A0A951ULD7</accession>
<evidence type="ECO:0000256" key="3">
    <source>
        <dbReference type="ARBA" id="ARBA00022989"/>
    </source>
</evidence>
<proteinExistence type="predicted"/>
<organism evidence="8 9">
    <name type="scientific">Drouetiella hepatica Uher 2000/2452</name>
    <dbReference type="NCBI Taxonomy" id="904376"/>
    <lineage>
        <taxon>Bacteria</taxon>
        <taxon>Bacillati</taxon>
        <taxon>Cyanobacteriota</taxon>
        <taxon>Cyanophyceae</taxon>
        <taxon>Oculatellales</taxon>
        <taxon>Oculatellaceae</taxon>
        <taxon>Drouetiella</taxon>
    </lineage>
</organism>
<evidence type="ECO:0000256" key="4">
    <source>
        <dbReference type="ARBA" id="ARBA00023136"/>
    </source>
</evidence>
<dbReference type="Pfam" id="PF04357">
    <property type="entry name" value="TamB"/>
    <property type="match status" value="1"/>
</dbReference>
<dbReference type="GO" id="GO:0005886">
    <property type="term" value="C:plasma membrane"/>
    <property type="evidence" value="ECO:0007669"/>
    <property type="project" value="InterPro"/>
</dbReference>
<evidence type="ECO:0000256" key="1">
    <source>
        <dbReference type="ARBA" id="ARBA00004167"/>
    </source>
</evidence>
<dbReference type="EMBL" id="JAHHHD010000003">
    <property type="protein sequence ID" value="MBW4657967.1"/>
    <property type="molecule type" value="Genomic_DNA"/>
</dbReference>
<feature type="compositionally biased region" description="Low complexity" evidence="5">
    <location>
        <begin position="190"/>
        <end position="203"/>
    </location>
</feature>
<sequence>MTNSPHSDNQPDQQPEPPSGNRRVWLWVGAALGGVALAGAAVGGWWAWRYVQNDLAPQVSTSLSDLLDRPVEVGRLEQISLTSLKFGASSLPPTASDADTAQVESVWVNFNPWEVLWERSLSLNVTLVNPTAYIDQDETGLWIATELKDQPPTEDLIKLKLDTLRVQNAKLQLAPYGKEVEQSAIVSDEPTNTPSPTSKSSSPAEKARIKPLLTFQEVNGSATFREDNKLITFEVAGKPETGGNFDLDGKADLRLPEITLNTKGNDLLAADIGLLIPLPLTLKAGLLDADLQVLFPPDNQPLGLEGTVRLQNVTAIAEGVPKLIRNVYGGLRFQGQQIAMQDLRGRYGEVNAQIGGSLDTQKGYNLTVQVQPTQIADVLKTLDVDPETLPIALTGTFRANATVKGSSDQPLIAGVVENTQPVLVDKVALRSAQAQFTATLQSIDISNIRAVPQAGGLLTGSGNVKLGDRGGLAFDLRAQGLPADTIARTYGANLGSVTVGNVNATAQVFGGFDNVQAIAKWEAPEATYPGRGTVAIAGDTIRFQDTLLLVAGGIVRGQGAIAQNRWNADLDTSGIELSQFSSDLRGLLSGNFALGGSLDNLSPEAISAEGQVRLSQGVSLIANPLTASVKWLGDRLQIRQASAPGFDANGFVFASLEGTPAITNLDLNVNLRGYDITQLPIPIPQQVQVAGTTDFSGRLTGALETLSIAGRVGVNNLVVNATAFEPALNGELQYVTNRSLNLDVAGAQDRIALQLDSRNRPVSFFVQQGEAIAKGRGNGDRLVVDLENFPLAILNLSPAADYGLGRVTGRVNGNFNLNIANLAQPDVVGEVAIANPAIDYIRADSFTGRFRYVQGIGVLDEGELRQGNSRYLLSGSFSPGADPQLQGKITADSGRVEDILTALQIFDLTDLGRGIGAPSFASAIDILPTSVTTDGLSLLNQLRRYSEITALRDQQIAQRQNNAFLPDLSELQGVFTGDINVAFSPRNGATLGFDLKGQDWRWGEYEVNQVVASGGLENGILTLLPLRFQSDNSFLNFSGTLGGEQQSGQLLAQNIPVAALQDLFKLPVAIDGNLNANVSVAGSVGNPQVTGELVLADATVNGQTVPPLRSLFGYANARLDFNGRVIGDRVAGNQTVEELATENPATGNPAAGTPRSQADTFQLNGSVPYAFPFMTVKPNNTDLSLDVDIRNNGIALLSLFTDLVAWKGGEGDVKLQVRGTFDPALSSPVRLNATGKATFQDAVFSAKALPQDLTNVNGDILFNNDRIRVENLQGQFSNGQVTAQGTLPILAPLAANDPDAATPLVVNLDRIALNLENRFEGNVNGTILVTGAALAAQIGGDIDLSNGRVILPNGEGSAPAVQTASAPSTPGFLTQPQFNDLQVSLGDRMRVTSDPILSFVATGDLLINGTLNETFDDISPNGTIYLKQGQVNLFATQFNLQRDYNNRAVFSPTRGLDPYIDVRLITSVPEVVRVPVANTTSPFGVAELADTTASPSTSTDFGSLQTIRVQASVTGLASQIYNNLELSSSPSRTEAEIVALIGGNFLGSISQAADNPTLALASVAGSTLLSGLQNLISDATGLTDFRLFPTTVSSENARSSTLALAAELGYDITDNLSVSVLQLLTVAEPTRFSLRYRINDQLLLRGSSNLSGESRAVLEFQTRF</sequence>
<feature type="domain" description="Translocation and assembly module TamB C-terminal" evidence="7">
    <location>
        <begin position="1271"/>
        <end position="1664"/>
    </location>
</feature>
<dbReference type="InterPro" id="IPR053022">
    <property type="entry name" value="Chloroplast_translocon_comp"/>
</dbReference>
<comment type="caution">
    <text evidence="8">The sequence shown here is derived from an EMBL/GenBank/DDBJ whole genome shotgun (WGS) entry which is preliminary data.</text>
</comment>
<evidence type="ECO:0000259" key="7">
    <source>
        <dbReference type="Pfam" id="PF04357"/>
    </source>
</evidence>
<evidence type="ECO:0000313" key="9">
    <source>
        <dbReference type="Proteomes" id="UP000757435"/>
    </source>
</evidence>
<dbReference type="PANTHER" id="PTHR34457:SF3">
    <property type="entry name" value="PROTEIN TIC236, CHLOROPLASTIC"/>
    <property type="match status" value="1"/>
</dbReference>
<dbReference type="PANTHER" id="PTHR34457">
    <property type="entry name" value="EMBRYO DEFECTIVE 2410"/>
    <property type="match status" value="1"/>
</dbReference>
<name>A0A951ULD7_9CYAN</name>
<dbReference type="GO" id="GO:0009306">
    <property type="term" value="P:protein secretion"/>
    <property type="evidence" value="ECO:0007669"/>
    <property type="project" value="InterPro"/>
</dbReference>
<dbReference type="Proteomes" id="UP000757435">
    <property type="component" value="Unassembled WGS sequence"/>
</dbReference>
<keyword evidence="3 6" id="KW-1133">Transmembrane helix</keyword>
<evidence type="ECO:0000256" key="5">
    <source>
        <dbReference type="SAM" id="MobiDB-lite"/>
    </source>
</evidence>
<feature type="region of interest" description="Disordered" evidence="5">
    <location>
        <begin position="181"/>
        <end position="206"/>
    </location>
</feature>
<dbReference type="InterPro" id="IPR007452">
    <property type="entry name" value="TamB_C"/>
</dbReference>
<evidence type="ECO:0000256" key="2">
    <source>
        <dbReference type="ARBA" id="ARBA00022692"/>
    </source>
</evidence>
<feature type="region of interest" description="Disordered" evidence="5">
    <location>
        <begin position="1"/>
        <end position="20"/>
    </location>
</feature>
<protein>
    <submittedName>
        <fullName evidence="8">Translocation/assembly module TamB domain-containing protein</fullName>
    </submittedName>
</protein>